<dbReference type="InterPro" id="IPR051599">
    <property type="entry name" value="Cell_Envelope_Assoc"/>
</dbReference>
<dbReference type="RefSeq" id="WP_118704182.1">
    <property type="nucleotide sequence ID" value="NZ_CABJBN010000004.1"/>
</dbReference>
<gene>
    <name evidence="2" type="ORF">H7R52_09785</name>
</gene>
<protein>
    <submittedName>
        <fullName evidence="2">YdcF family protein</fullName>
    </submittedName>
</protein>
<dbReference type="CDD" id="cd06259">
    <property type="entry name" value="YdcF-like"/>
    <property type="match status" value="1"/>
</dbReference>
<dbReference type="GO" id="GO:0000270">
    <property type="term" value="P:peptidoglycan metabolic process"/>
    <property type="evidence" value="ECO:0007669"/>
    <property type="project" value="TreeGrafter"/>
</dbReference>
<dbReference type="InterPro" id="IPR003848">
    <property type="entry name" value="DUF218"/>
</dbReference>
<dbReference type="EMBL" id="JACSZT010000007">
    <property type="protein sequence ID" value="MBC6498961.1"/>
    <property type="molecule type" value="Genomic_DNA"/>
</dbReference>
<comment type="caution">
    <text evidence="2">The sequence shown here is derived from an EMBL/GenBank/DDBJ whole genome shotgun (WGS) entry which is preliminary data.</text>
</comment>
<sequence length="349" mass="39355">MVPLTLLSLLITVLAGYMIWRNTKNEPRSMWLGTWTLVFLFFLLITVMLAASFLGGPGLIVLAGIVLMIIGIFVIASIFIDLGVVYYSWKIWRKESHTLANLLLPLVFLALAVFNIVDGIMNNAPAWLDTLFTAARVMTLYFMLVFLIFFVSAIVYGWVMRKRESDYYVVLGAGLIDGHKVGKLLANRIQAATDAGKRRFEKDGKYPVIVFSGGQGGDEKVSEAQAMRDYAVETFGYPAEQTRLEDQSRTTRENMRFSRDLISKETGVLEPSFEFFTSEYHVFRAGLQAREFGIEAQGRGGKTPFYYRIPAFIREYIAVLNMHRRLHIAISVLVLGVSIILAIATLFVK</sequence>
<evidence type="ECO:0000313" key="2">
    <source>
        <dbReference type="EMBL" id="MBC6498961.1"/>
    </source>
</evidence>
<dbReference type="GO" id="GO:0043164">
    <property type="term" value="P:Gram-negative-bacterium-type cell wall biogenesis"/>
    <property type="evidence" value="ECO:0007669"/>
    <property type="project" value="TreeGrafter"/>
</dbReference>
<accession>A0A3R6C091</accession>
<dbReference type="GO" id="GO:0005886">
    <property type="term" value="C:plasma membrane"/>
    <property type="evidence" value="ECO:0007669"/>
    <property type="project" value="TreeGrafter"/>
</dbReference>
<reference evidence="2" key="1">
    <citation type="submission" date="2020-08" db="EMBL/GenBank/DDBJ databases">
        <title>Complete genome sequence of Weissella confusa strain FS54 provides insights into metabolic potential.</title>
        <authorList>
            <person name="Fhoula I."/>
            <person name="Najjari A."/>
            <person name="Lekired A."/>
            <person name="Bessrour-Aouam N."/>
            <person name="Jaballah S."/>
            <person name="Klibi N."/>
            <person name="Ouzari H.-I."/>
        </authorList>
    </citation>
    <scope>NUCLEOTIDE SEQUENCE</scope>
    <source>
        <strain evidence="2">FS54</strain>
    </source>
</reference>
<dbReference type="Gene3D" id="3.40.50.620">
    <property type="entry name" value="HUPs"/>
    <property type="match status" value="1"/>
</dbReference>
<dbReference type="Proteomes" id="UP000650485">
    <property type="component" value="Unassembled WGS sequence"/>
</dbReference>
<organism evidence="2 3">
    <name type="scientific">Weissella confusa</name>
    <name type="common">Lactobacillus confusus</name>
    <dbReference type="NCBI Taxonomy" id="1583"/>
    <lineage>
        <taxon>Bacteria</taxon>
        <taxon>Bacillati</taxon>
        <taxon>Bacillota</taxon>
        <taxon>Bacilli</taxon>
        <taxon>Lactobacillales</taxon>
        <taxon>Lactobacillaceae</taxon>
        <taxon>Weissella</taxon>
    </lineage>
</organism>
<dbReference type="PANTHER" id="PTHR30336">
    <property type="entry name" value="INNER MEMBRANE PROTEIN, PROBABLE PERMEASE"/>
    <property type="match status" value="1"/>
</dbReference>
<feature type="domain" description="DUF218" evidence="1">
    <location>
        <begin position="166"/>
        <end position="317"/>
    </location>
</feature>
<name>A0A3R6C091_WEICO</name>
<proteinExistence type="predicted"/>
<evidence type="ECO:0000313" key="3">
    <source>
        <dbReference type="Proteomes" id="UP000650485"/>
    </source>
</evidence>
<dbReference type="PANTHER" id="PTHR30336:SF18">
    <property type="entry name" value="MEMBRANE PROTEIN"/>
    <property type="match status" value="1"/>
</dbReference>
<evidence type="ECO:0000259" key="1">
    <source>
        <dbReference type="Pfam" id="PF02698"/>
    </source>
</evidence>
<dbReference type="InterPro" id="IPR014729">
    <property type="entry name" value="Rossmann-like_a/b/a_fold"/>
</dbReference>
<dbReference type="Pfam" id="PF02698">
    <property type="entry name" value="DUF218"/>
    <property type="match status" value="1"/>
</dbReference>
<dbReference type="AlphaFoldDB" id="A0A3R6C091"/>